<dbReference type="Gene3D" id="3.40.50.1240">
    <property type="entry name" value="Phosphoglycerate mutase-like"/>
    <property type="match status" value="1"/>
</dbReference>
<dbReference type="Proteomes" id="UP001519332">
    <property type="component" value="Unassembled WGS sequence"/>
</dbReference>
<name>A0ABS4TEC9_9PSEU</name>
<dbReference type="InterPro" id="IPR013078">
    <property type="entry name" value="His_Pase_superF_clade-1"/>
</dbReference>
<gene>
    <name evidence="1" type="ORF">JOF56_002581</name>
</gene>
<protein>
    <submittedName>
        <fullName evidence="1">Phosphohistidine phosphatase</fullName>
        <ecNumber evidence="1">3.1.3.-</ecNumber>
    </submittedName>
</protein>
<dbReference type="Pfam" id="PF00300">
    <property type="entry name" value="His_Phos_1"/>
    <property type="match status" value="1"/>
</dbReference>
<sequence>MTRTLAVMRHAKSAWPDGVPDLDRPLGERGRRDAPAAGRWIEKNLPGLELVTCSTALRARQTCELVVAELSSPPEVRHHAKIYYGPVLDVVRELPENTESALLVGHNPELEDLVELLSGRQATFKTSTIAVLSTELHWAEAGPAWASLVTAETPRG</sequence>
<accession>A0ABS4TEC9</accession>
<dbReference type="SUPFAM" id="SSF53254">
    <property type="entry name" value="Phosphoglycerate mutase-like"/>
    <property type="match status" value="1"/>
</dbReference>
<organism evidence="1 2">
    <name type="scientific">Kibdelosporangium banguiense</name>
    <dbReference type="NCBI Taxonomy" id="1365924"/>
    <lineage>
        <taxon>Bacteria</taxon>
        <taxon>Bacillati</taxon>
        <taxon>Actinomycetota</taxon>
        <taxon>Actinomycetes</taxon>
        <taxon>Pseudonocardiales</taxon>
        <taxon>Pseudonocardiaceae</taxon>
        <taxon>Kibdelosporangium</taxon>
    </lineage>
</organism>
<reference evidence="1 2" key="1">
    <citation type="submission" date="2021-03" db="EMBL/GenBank/DDBJ databases">
        <title>Sequencing the genomes of 1000 actinobacteria strains.</title>
        <authorList>
            <person name="Klenk H.-P."/>
        </authorList>
    </citation>
    <scope>NUCLEOTIDE SEQUENCE [LARGE SCALE GENOMIC DNA]</scope>
    <source>
        <strain evidence="1 2">DSM 46670</strain>
    </source>
</reference>
<dbReference type="GO" id="GO:0016787">
    <property type="term" value="F:hydrolase activity"/>
    <property type="evidence" value="ECO:0007669"/>
    <property type="project" value="UniProtKB-KW"/>
</dbReference>
<dbReference type="InterPro" id="IPR029033">
    <property type="entry name" value="His_PPase_superfam"/>
</dbReference>
<dbReference type="PANTHER" id="PTHR47623:SF1">
    <property type="entry name" value="OS09G0287300 PROTEIN"/>
    <property type="match status" value="1"/>
</dbReference>
<dbReference type="EC" id="3.1.3.-" evidence="1"/>
<keyword evidence="1" id="KW-0378">Hydrolase</keyword>
<dbReference type="RefSeq" id="WP_307855073.1">
    <property type="nucleotide sequence ID" value="NZ_JAGINW010000001.1"/>
</dbReference>
<keyword evidence="2" id="KW-1185">Reference proteome</keyword>
<dbReference type="SMART" id="SM00855">
    <property type="entry name" value="PGAM"/>
    <property type="match status" value="1"/>
</dbReference>
<dbReference type="PANTHER" id="PTHR47623">
    <property type="entry name" value="OS09G0287300 PROTEIN"/>
    <property type="match status" value="1"/>
</dbReference>
<dbReference type="CDD" id="cd07067">
    <property type="entry name" value="HP_PGM_like"/>
    <property type="match status" value="1"/>
</dbReference>
<dbReference type="EMBL" id="JAGINW010000001">
    <property type="protein sequence ID" value="MBP2322196.1"/>
    <property type="molecule type" value="Genomic_DNA"/>
</dbReference>
<comment type="caution">
    <text evidence="1">The sequence shown here is derived from an EMBL/GenBank/DDBJ whole genome shotgun (WGS) entry which is preliminary data.</text>
</comment>
<evidence type="ECO:0000313" key="2">
    <source>
        <dbReference type="Proteomes" id="UP001519332"/>
    </source>
</evidence>
<proteinExistence type="predicted"/>
<evidence type="ECO:0000313" key="1">
    <source>
        <dbReference type="EMBL" id="MBP2322196.1"/>
    </source>
</evidence>